<comment type="caution">
    <text evidence="2">The sequence shown here is derived from an EMBL/GenBank/DDBJ whole genome shotgun (WGS) entry which is preliminary data.</text>
</comment>
<sequence length="179" mass="20230">MKVYQQVFQDLKTYLAKLPLLTKPTPAQLLYVYLVVRQHVVSSVLIKEVEGNQKAIYYVNKVLHGAEQQYTKVDKLAFALVIIARKQHLYFLSLSIIVHTNASLRATLGKAETSDRMIMWAIELNEYDISYKPWMAIKAQTLVEFVEDDEGKWLLHVDGSSILADSGVGVVLTSPEGMS</sequence>
<evidence type="ECO:0000259" key="1">
    <source>
        <dbReference type="Pfam" id="PF17919"/>
    </source>
</evidence>
<dbReference type="InterPro" id="IPR043502">
    <property type="entry name" value="DNA/RNA_pol_sf"/>
</dbReference>
<name>A0AAW2REU8_SESRA</name>
<gene>
    <name evidence="2" type="ORF">Sradi_3176500</name>
</gene>
<dbReference type="SUPFAM" id="SSF56672">
    <property type="entry name" value="DNA/RNA polymerases"/>
    <property type="match status" value="1"/>
</dbReference>
<dbReference type="PANTHER" id="PTHR48475">
    <property type="entry name" value="RIBONUCLEASE H"/>
    <property type="match status" value="1"/>
</dbReference>
<dbReference type="PANTHER" id="PTHR48475:SF2">
    <property type="entry name" value="RIBONUCLEASE H"/>
    <property type="match status" value="1"/>
</dbReference>
<protein>
    <recommendedName>
        <fullName evidence="1">Reverse transcriptase/retrotransposon-derived protein RNase H-like domain-containing protein</fullName>
    </recommendedName>
</protein>
<feature type="domain" description="Reverse transcriptase/retrotransposon-derived protein RNase H-like" evidence="1">
    <location>
        <begin position="4"/>
        <end position="97"/>
    </location>
</feature>
<dbReference type="EMBL" id="JACGWJ010000013">
    <property type="protein sequence ID" value="KAL0378710.1"/>
    <property type="molecule type" value="Genomic_DNA"/>
</dbReference>
<dbReference type="AlphaFoldDB" id="A0AAW2REU8"/>
<proteinExistence type="predicted"/>
<dbReference type="Pfam" id="PF17919">
    <property type="entry name" value="RT_RNaseH_2"/>
    <property type="match status" value="1"/>
</dbReference>
<dbReference type="InterPro" id="IPR041577">
    <property type="entry name" value="RT_RNaseH_2"/>
</dbReference>
<accession>A0AAW2REU8</accession>
<evidence type="ECO:0000313" key="2">
    <source>
        <dbReference type="EMBL" id="KAL0378710.1"/>
    </source>
</evidence>
<organism evidence="2">
    <name type="scientific">Sesamum radiatum</name>
    <name type="common">Black benniseed</name>
    <dbReference type="NCBI Taxonomy" id="300843"/>
    <lineage>
        <taxon>Eukaryota</taxon>
        <taxon>Viridiplantae</taxon>
        <taxon>Streptophyta</taxon>
        <taxon>Embryophyta</taxon>
        <taxon>Tracheophyta</taxon>
        <taxon>Spermatophyta</taxon>
        <taxon>Magnoliopsida</taxon>
        <taxon>eudicotyledons</taxon>
        <taxon>Gunneridae</taxon>
        <taxon>Pentapetalae</taxon>
        <taxon>asterids</taxon>
        <taxon>lamiids</taxon>
        <taxon>Lamiales</taxon>
        <taxon>Pedaliaceae</taxon>
        <taxon>Sesamum</taxon>
    </lineage>
</organism>
<reference evidence="2" key="2">
    <citation type="journal article" date="2024" name="Plant">
        <title>Genomic evolution and insights into agronomic trait innovations of Sesamum species.</title>
        <authorList>
            <person name="Miao H."/>
            <person name="Wang L."/>
            <person name="Qu L."/>
            <person name="Liu H."/>
            <person name="Sun Y."/>
            <person name="Le M."/>
            <person name="Wang Q."/>
            <person name="Wei S."/>
            <person name="Zheng Y."/>
            <person name="Lin W."/>
            <person name="Duan Y."/>
            <person name="Cao H."/>
            <person name="Xiong S."/>
            <person name="Wang X."/>
            <person name="Wei L."/>
            <person name="Li C."/>
            <person name="Ma Q."/>
            <person name="Ju M."/>
            <person name="Zhao R."/>
            <person name="Li G."/>
            <person name="Mu C."/>
            <person name="Tian Q."/>
            <person name="Mei H."/>
            <person name="Zhang T."/>
            <person name="Gao T."/>
            <person name="Zhang H."/>
        </authorList>
    </citation>
    <scope>NUCLEOTIDE SEQUENCE</scope>
    <source>
        <strain evidence="2">G02</strain>
    </source>
</reference>
<reference evidence="2" key="1">
    <citation type="submission" date="2020-06" db="EMBL/GenBank/DDBJ databases">
        <authorList>
            <person name="Li T."/>
            <person name="Hu X."/>
            <person name="Zhang T."/>
            <person name="Song X."/>
            <person name="Zhang H."/>
            <person name="Dai N."/>
            <person name="Sheng W."/>
            <person name="Hou X."/>
            <person name="Wei L."/>
        </authorList>
    </citation>
    <scope>NUCLEOTIDE SEQUENCE</scope>
    <source>
        <strain evidence="2">G02</strain>
        <tissue evidence="2">Leaf</tissue>
    </source>
</reference>